<dbReference type="EMBL" id="MK249159">
    <property type="protein sequence ID" value="QCQ84743.1"/>
    <property type="molecule type" value="Genomic_DNA"/>
</dbReference>
<name>A0A4V1F5E1_9VIRU</name>
<reference evidence="1" key="1">
    <citation type="submission" date="2018-12" db="EMBL/GenBank/DDBJ databases">
        <title>Singled stranded DNA viruses identified in blackflies (Austrosimulium ungulatum) sampled in New Zealand.</title>
        <authorList>
            <person name="Kraberger S."/>
            <person name="Fontenele R.S."/>
            <person name="Schmidlin K."/>
            <person name="Walters M."/>
            <person name="Varsani A."/>
        </authorList>
    </citation>
    <scope>NUCLEOTIDE SEQUENCE [LARGE SCALE GENOMIC DNA]</scope>
    <source>
        <strain evidence="1">071</strain>
    </source>
</reference>
<dbReference type="Proteomes" id="UP000322261">
    <property type="component" value="Segment"/>
</dbReference>
<protein>
    <submittedName>
        <fullName evidence="1">Nonstructural protein</fullName>
    </submittedName>
</protein>
<accession>A0A4V1F5E1</accession>
<dbReference type="InterPro" id="IPR046781">
    <property type="entry name" value="Phage_ORF5"/>
</dbReference>
<evidence type="ECO:0000313" key="1">
    <source>
        <dbReference type="EMBL" id="QCQ84743.1"/>
    </source>
</evidence>
<dbReference type="Pfam" id="PF20577">
    <property type="entry name" value="Phage_ORF5"/>
    <property type="match status" value="1"/>
</dbReference>
<sequence>MLLNAYSLHDQKALNYSPPFFCNAHGQAVRMVMDLVGDPNTMPGRHPADFVLYCVGQWDDVAGILLPAEHREHITDALALVPTKRTDYFTIPTTAK</sequence>
<proteinExistence type="predicted"/>
<organism evidence="1">
    <name type="scientific">Blackfly microvirus SF02</name>
    <dbReference type="NCBI Taxonomy" id="2576452"/>
    <lineage>
        <taxon>Viruses</taxon>
        <taxon>Monodnaviria</taxon>
        <taxon>Sangervirae</taxon>
        <taxon>Phixviricota</taxon>
        <taxon>Malgrandaviricetes</taxon>
        <taxon>Petitvirales</taxon>
        <taxon>Microviridae</taxon>
        <taxon>Microvirus</taxon>
    </lineage>
</organism>